<proteinExistence type="predicted"/>
<dbReference type="PROSITE" id="PS51724">
    <property type="entry name" value="SPOR"/>
    <property type="match status" value="1"/>
</dbReference>
<dbReference type="InterPro" id="IPR011050">
    <property type="entry name" value="Pectin_lyase_fold/virulence"/>
</dbReference>
<evidence type="ECO:0000313" key="3">
    <source>
        <dbReference type="EMBL" id="WAL59795.1"/>
    </source>
</evidence>
<dbReference type="EMBL" id="CP113797">
    <property type="protein sequence ID" value="WAL59795.1"/>
    <property type="molecule type" value="Genomic_DNA"/>
</dbReference>
<feature type="region of interest" description="Disordered" evidence="1">
    <location>
        <begin position="309"/>
        <end position="338"/>
    </location>
</feature>
<feature type="compositionally biased region" description="Low complexity" evidence="1">
    <location>
        <begin position="448"/>
        <end position="479"/>
    </location>
</feature>
<protein>
    <submittedName>
        <fullName evidence="3">DUF1565 domain-containing protein</fullName>
    </submittedName>
</protein>
<gene>
    <name evidence="3" type="ORF">OXH18_21885</name>
</gene>
<dbReference type="SUPFAM" id="SSF51126">
    <property type="entry name" value="Pectin lyase-like"/>
    <property type="match status" value="1"/>
</dbReference>
<dbReference type="GO" id="GO:0042834">
    <property type="term" value="F:peptidoglycan binding"/>
    <property type="evidence" value="ECO:0007669"/>
    <property type="project" value="InterPro"/>
</dbReference>
<dbReference type="KEGG" id="tsin:OXH18_21885"/>
<sequence length="652" mass="68251">MRSLLACHRPACQRASASVSVVIAATHSAFASEHLSWVGNWVGLSLTVVLWQTSALLLPNSAVAEVIPAQAESSSFADFPGASSPTAEAQRLLFVSSIVGNDDSGDGSQRSPFRTITHALNVATANTIILLAAGTYSRETGEVFPLQLKSDVTVQGDPSRQGQGIIIRGGGTFTSADAIEQNATFLGAERAQLIGVTITNPYAQGYGLWSNSDNSLIANNTFTDSLSQAVFVPGDRSRVVQTNRFARRRTVASPNSTAQTQPPQEQPLIQPTAAITELPPAVSAKAAITTLPPVPSASLASVTATAARSPATAVRPSSNQITVLPPVQLPRSSSDRWDTSEFRQASALPIHHPRSPMASDSLLAIQPAMDSSILISALPPAPTARQPASSQTTRPAILPHAQASTRSFVETSAESFNPDLSNSAIVEPRSIHQRPSHPGSAQVSAQVTSRSLQPTQLQQSTSNQTTPAAVTTSSTTATAIEIPVPPPETIATAVLDHATPPLSAIQLFNAPIEIPVPPPESSQAEPTMRPPTGVTANAAEANALLPVPSGDIPIGNVGDMPRVRIAGTPSPWSNGSQTSAAVRASLRYRVVVDANNDQLRSLVQAIVPDAFMTQIGGQSLIQVGAFSDRGNAEQVVQRLNQNGLVAVIHEIE</sequence>
<dbReference type="InterPro" id="IPR012334">
    <property type="entry name" value="Pectin_lyas_fold"/>
</dbReference>
<organism evidence="3 4">
    <name type="scientific">Thermocoleostomius sinensis A174</name>
    <dbReference type="NCBI Taxonomy" id="2016057"/>
    <lineage>
        <taxon>Bacteria</taxon>
        <taxon>Bacillati</taxon>
        <taxon>Cyanobacteriota</taxon>
        <taxon>Cyanophyceae</taxon>
        <taxon>Oculatellales</taxon>
        <taxon>Oculatellaceae</taxon>
        <taxon>Thermocoleostomius</taxon>
    </lineage>
</organism>
<accession>A0A9E9CB45</accession>
<dbReference type="Pfam" id="PF05036">
    <property type="entry name" value="SPOR"/>
    <property type="match status" value="1"/>
</dbReference>
<feature type="domain" description="SPOR" evidence="2">
    <location>
        <begin position="613"/>
        <end position="652"/>
    </location>
</feature>
<dbReference type="AlphaFoldDB" id="A0A9E9CB45"/>
<keyword evidence="4" id="KW-1185">Reference proteome</keyword>
<dbReference type="RefSeq" id="WP_268609598.1">
    <property type="nucleotide sequence ID" value="NZ_CP113797.1"/>
</dbReference>
<dbReference type="InterPro" id="IPR011459">
    <property type="entry name" value="DUF1565"/>
</dbReference>
<dbReference type="Proteomes" id="UP001163152">
    <property type="component" value="Chromosome"/>
</dbReference>
<evidence type="ECO:0000256" key="1">
    <source>
        <dbReference type="SAM" id="MobiDB-lite"/>
    </source>
</evidence>
<dbReference type="InterPro" id="IPR007730">
    <property type="entry name" value="SPOR-like_dom"/>
</dbReference>
<dbReference type="Gene3D" id="2.160.20.10">
    <property type="entry name" value="Single-stranded right-handed beta-helix, Pectin lyase-like"/>
    <property type="match status" value="1"/>
</dbReference>
<evidence type="ECO:0000259" key="2">
    <source>
        <dbReference type="PROSITE" id="PS51724"/>
    </source>
</evidence>
<name>A0A9E9CB45_9CYAN</name>
<dbReference type="Pfam" id="PF07602">
    <property type="entry name" value="DUF1565"/>
    <property type="match status" value="1"/>
</dbReference>
<feature type="region of interest" description="Disordered" evidence="1">
    <location>
        <begin position="431"/>
        <end position="479"/>
    </location>
</feature>
<reference evidence="3" key="1">
    <citation type="submission" date="2022-12" db="EMBL/GenBank/DDBJ databases">
        <title>Polyphasic identification of a Novel Hot-Spring Cyanobacterium Ocullathermofonsia sinensis gen nov. sp. nov. and Genomic Insights on its Adaptations to the Thermal Habitat.</title>
        <authorList>
            <person name="Daroch M."/>
            <person name="Tang J."/>
            <person name="Jiang Y."/>
        </authorList>
    </citation>
    <scope>NUCLEOTIDE SEQUENCE</scope>
    <source>
        <strain evidence="3">PKUAC-SCTA174</strain>
    </source>
</reference>
<evidence type="ECO:0000313" key="4">
    <source>
        <dbReference type="Proteomes" id="UP001163152"/>
    </source>
</evidence>